<evidence type="ECO:0000256" key="4">
    <source>
        <dbReference type="SAM" id="MobiDB-lite"/>
    </source>
</evidence>
<protein>
    <recommendedName>
        <fullName evidence="9">Neuroepithelial cell transforming 1</fullName>
    </recommendedName>
</protein>
<evidence type="ECO:0000313" key="7">
    <source>
        <dbReference type="Ensembl" id="ENSFCTP00005026007.1"/>
    </source>
</evidence>
<dbReference type="InterPro" id="IPR000219">
    <property type="entry name" value="DH_dom"/>
</dbReference>
<dbReference type="InterPro" id="IPR035899">
    <property type="entry name" value="DBL_dom_sf"/>
</dbReference>
<dbReference type="InterPro" id="IPR037853">
    <property type="entry name" value="Net1_PH"/>
</dbReference>
<sequence length="591" mass="66181">MEPEQAAQKQPRPRRRSRRASGLNADGAAGPSADTPRPGPDGRHSLRRGSSFTFLTPGPHWDFTLKRKRREKDDDVISLNSLDLKEPSNKRVRPLARVTSLANLISPVRNGAVRRFGQTIQSFTLRGDSRSPASAQKSSSRSTAPTPSKRRSSVLWSEMLDVSMKESLTTKEIKRQEAIYEMSRGEQDLIEDLKLARKAYHDPMLKLSIMSEEELTQIFGDLDAYIPLHEDLLARIAEATKPGGTVEQIGHVLVNWLPGLNAYKGYCSNQLAAKVLLDQKKQDPRVQDFLQRCLESPFSRKLDLWSFLDIPRSRLVKYPLLLKEILRHTPKDHPDVQLLEEAILIIQGVLSDINLKKGESECQYYIDKLEYLDEKQKDPRIEASKVLLCHGELKNKSGHKLHIFLFQDILVLTRPVTRNERHSYQVYRQPIPVQELVLEDLQDGDVRMGGSFRGAFGNSDKAKNIFRVRFQDPCPGQSHTLQANDVFHKQQWFNCIRTAIAPFQPAAGAPQPPAEGEENTPAAAGTAALQRRASVASGVTQVEVGGDAPECGSPGRAPDDTKGARAQQTRSGFRKTRDTAPFGGKRKETLV</sequence>
<keyword evidence="2" id="KW-0963">Cytoplasm</keyword>
<feature type="domain" description="DH" evidence="6">
    <location>
        <begin position="174"/>
        <end position="356"/>
    </location>
</feature>
<dbReference type="Pfam" id="PF00621">
    <property type="entry name" value="RhoGEF"/>
    <property type="match status" value="1"/>
</dbReference>
<feature type="region of interest" description="Disordered" evidence="4">
    <location>
        <begin position="1"/>
        <end position="61"/>
    </location>
</feature>
<dbReference type="SMART" id="SM00233">
    <property type="entry name" value="PH"/>
    <property type="match status" value="1"/>
</dbReference>
<dbReference type="SMART" id="SM00325">
    <property type="entry name" value="RhoGEF"/>
    <property type="match status" value="1"/>
</dbReference>
<organism evidence="7 8">
    <name type="scientific">Felis catus</name>
    <name type="common">Cat</name>
    <name type="synonym">Felis silvestris catus</name>
    <dbReference type="NCBI Taxonomy" id="9685"/>
    <lineage>
        <taxon>Eukaryota</taxon>
        <taxon>Metazoa</taxon>
        <taxon>Chordata</taxon>
        <taxon>Craniata</taxon>
        <taxon>Vertebrata</taxon>
        <taxon>Euteleostomi</taxon>
        <taxon>Mammalia</taxon>
        <taxon>Eutheria</taxon>
        <taxon>Laurasiatheria</taxon>
        <taxon>Carnivora</taxon>
        <taxon>Feliformia</taxon>
        <taxon>Felidae</taxon>
        <taxon>Felinae</taxon>
        <taxon>Felis</taxon>
    </lineage>
</organism>
<dbReference type="CDD" id="cd00160">
    <property type="entry name" value="RhoGEF"/>
    <property type="match status" value="1"/>
</dbReference>
<evidence type="ECO:0000256" key="2">
    <source>
        <dbReference type="ARBA" id="ARBA00022490"/>
    </source>
</evidence>
<dbReference type="PANTHER" id="PTHR46006">
    <property type="entry name" value="RHO GUANINE NUCLEOTIDE EXCHANGE FACTOR AT 64C, ISOFORM A"/>
    <property type="match status" value="1"/>
</dbReference>
<dbReference type="PROSITE" id="PS50003">
    <property type="entry name" value="PH_DOMAIN"/>
    <property type="match status" value="1"/>
</dbReference>
<dbReference type="GeneID" id="101098799"/>
<feature type="domain" description="PH" evidence="5">
    <location>
        <begin position="386"/>
        <end position="501"/>
    </location>
</feature>
<evidence type="ECO:0008006" key="9">
    <source>
        <dbReference type="Google" id="ProtNLM"/>
    </source>
</evidence>
<dbReference type="PANTHER" id="PTHR46006:SF4">
    <property type="entry name" value="NEUROEPITHELIAL CELL-TRANSFORMING GENE 1 PROTEIN"/>
    <property type="match status" value="1"/>
</dbReference>
<dbReference type="PROSITE" id="PS50010">
    <property type="entry name" value="DH_2"/>
    <property type="match status" value="1"/>
</dbReference>
<dbReference type="Proteomes" id="UP000823872">
    <property type="component" value="Chromosome B4"/>
</dbReference>
<dbReference type="Ensembl" id="ENSFCTT00005037367.1">
    <property type="protein sequence ID" value="ENSFCTP00005026007.1"/>
    <property type="gene ID" value="ENSFCTG00005013150.1"/>
</dbReference>
<evidence type="ECO:0000256" key="3">
    <source>
        <dbReference type="ARBA" id="ARBA00022658"/>
    </source>
</evidence>
<feature type="region of interest" description="Disordered" evidence="4">
    <location>
        <begin position="123"/>
        <end position="152"/>
    </location>
</feature>
<dbReference type="SUPFAM" id="SSF48065">
    <property type="entry name" value="DBL homology domain (DH-domain)"/>
    <property type="match status" value="1"/>
</dbReference>
<dbReference type="Gene3D" id="2.30.29.30">
    <property type="entry name" value="Pleckstrin-homology domain (PH domain)/Phosphotyrosine-binding domain (PTB)"/>
    <property type="match status" value="1"/>
</dbReference>
<feature type="compositionally biased region" description="Low complexity" evidence="4">
    <location>
        <begin position="130"/>
        <end position="142"/>
    </location>
</feature>
<evidence type="ECO:0000256" key="1">
    <source>
        <dbReference type="ARBA" id="ARBA00004496"/>
    </source>
</evidence>
<keyword evidence="8" id="KW-1185">Reference proteome</keyword>
<dbReference type="InterPro" id="IPR051480">
    <property type="entry name" value="Endocytic_GEF_Adapter"/>
</dbReference>
<reference evidence="7" key="2">
    <citation type="submission" date="2025-08" db="UniProtKB">
        <authorList>
            <consortium name="Ensembl"/>
        </authorList>
    </citation>
    <scope>IDENTIFICATION</scope>
    <source>
        <strain evidence="7">breed Abyssinian</strain>
    </source>
</reference>
<reference evidence="7 8" key="1">
    <citation type="submission" date="2021-02" db="EMBL/GenBank/DDBJ databases">
        <title>Safari Cat Assemblies.</title>
        <authorList>
            <person name="Bredemeyer K.R."/>
            <person name="Murphy W.J."/>
        </authorList>
    </citation>
    <scope>NUCLEOTIDE SEQUENCE [LARGE SCALE GENOMIC DNA]</scope>
</reference>
<feature type="compositionally biased region" description="Low complexity" evidence="4">
    <location>
        <begin position="519"/>
        <end position="528"/>
    </location>
</feature>
<dbReference type="InterPro" id="IPR001331">
    <property type="entry name" value="GDS_CDC24_CS"/>
</dbReference>
<proteinExistence type="predicted"/>
<keyword evidence="3" id="KW-0344">Guanine-nucleotide releasing factor</keyword>
<evidence type="ECO:0000313" key="8">
    <source>
        <dbReference type="Proteomes" id="UP000823872"/>
    </source>
</evidence>
<name>A0ABI7XTW6_FELCA</name>
<evidence type="ECO:0000259" key="6">
    <source>
        <dbReference type="PROSITE" id="PS50010"/>
    </source>
</evidence>
<dbReference type="PROSITE" id="PS00741">
    <property type="entry name" value="DH_1"/>
    <property type="match status" value="1"/>
</dbReference>
<evidence type="ECO:0000259" key="5">
    <source>
        <dbReference type="PROSITE" id="PS50003"/>
    </source>
</evidence>
<accession>A0ABI7XTW6</accession>
<dbReference type="RefSeq" id="XP_023112058.1">
    <property type="nucleotide sequence ID" value="XM_023256290.2"/>
</dbReference>
<dbReference type="Pfam" id="PF22697">
    <property type="entry name" value="SOS1_NGEF_PH"/>
    <property type="match status" value="1"/>
</dbReference>
<dbReference type="GeneTree" id="ENSGT00940000155849"/>
<reference evidence="7" key="3">
    <citation type="submission" date="2025-09" db="UniProtKB">
        <authorList>
            <consortium name="Ensembl"/>
        </authorList>
    </citation>
    <scope>IDENTIFICATION</scope>
    <source>
        <strain evidence="7">breed Abyssinian</strain>
    </source>
</reference>
<dbReference type="SUPFAM" id="SSF50729">
    <property type="entry name" value="PH domain-like"/>
    <property type="match status" value="1"/>
</dbReference>
<feature type="compositionally biased region" description="Low complexity" evidence="4">
    <location>
        <begin position="1"/>
        <end position="10"/>
    </location>
</feature>
<dbReference type="InterPro" id="IPR055251">
    <property type="entry name" value="SOS1_NGEF_PH"/>
</dbReference>
<gene>
    <name evidence="7" type="primary">NET1</name>
</gene>
<dbReference type="Gene3D" id="1.20.900.10">
    <property type="entry name" value="Dbl homology (DH) domain"/>
    <property type="match status" value="1"/>
</dbReference>
<feature type="region of interest" description="Disordered" evidence="4">
    <location>
        <begin position="504"/>
        <end position="591"/>
    </location>
</feature>
<dbReference type="InterPro" id="IPR011993">
    <property type="entry name" value="PH-like_dom_sf"/>
</dbReference>
<dbReference type="CDD" id="cd13224">
    <property type="entry name" value="PH_Net1"/>
    <property type="match status" value="1"/>
</dbReference>
<comment type="subcellular location">
    <subcellularLocation>
        <location evidence="1">Cytoplasm</location>
    </subcellularLocation>
</comment>
<dbReference type="InterPro" id="IPR001849">
    <property type="entry name" value="PH_domain"/>
</dbReference>